<keyword evidence="2" id="KW-1185">Reference proteome</keyword>
<dbReference type="Proteomes" id="UP001580391">
    <property type="component" value="Unassembled WGS sequence"/>
</dbReference>
<accession>A0ABV5BTP1</accession>
<gene>
    <name evidence="1" type="ORF">ACE5IX_19295</name>
</gene>
<proteinExistence type="predicted"/>
<dbReference type="EMBL" id="JBHILJ010000024">
    <property type="protein sequence ID" value="MFB5738668.1"/>
    <property type="molecule type" value="Genomic_DNA"/>
</dbReference>
<organism evidence="1 2">
    <name type="scientific">Leptospira wolffii</name>
    <dbReference type="NCBI Taxonomy" id="409998"/>
    <lineage>
        <taxon>Bacteria</taxon>
        <taxon>Pseudomonadati</taxon>
        <taxon>Spirochaetota</taxon>
        <taxon>Spirochaetia</taxon>
        <taxon>Leptospirales</taxon>
        <taxon>Leptospiraceae</taxon>
        <taxon>Leptospira</taxon>
    </lineage>
</organism>
<evidence type="ECO:0000313" key="2">
    <source>
        <dbReference type="Proteomes" id="UP001580391"/>
    </source>
</evidence>
<reference evidence="1 2" key="1">
    <citation type="submission" date="2024-09" db="EMBL/GenBank/DDBJ databases">
        <title>Taxonomic and Genotyping Characterization of Leptospira Strains isolated from Multiple Sources in Colombia highlights the importance of intermediate species.</title>
        <authorList>
            <person name="Torres Higuera L."/>
            <person name="Rojas Tapias D."/>
            <person name="Jimenez Velasquez S."/>
            <person name="Renjifo Ibanez C."/>
        </authorList>
    </citation>
    <scope>NUCLEOTIDE SEQUENCE [LARGE SCALE GENOMIC DNA]</scope>
    <source>
        <strain evidence="1 2">Lep080</strain>
    </source>
</reference>
<dbReference type="RefSeq" id="WP_375517791.1">
    <property type="nucleotide sequence ID" value="NZ_JBHILI010000016.1"/>
</dbReference>
<evidence type="ECO:0000313" key="1">
    <source>
        <dbReference type="EMBL" id="MFB5738668.1"/>
    </source>
</evidence>
<sequence length="131" mass="15216">MGFADKLGVKLKTLVETQLIDDLVHYGISDRNLKFDWSESCIEGHGTHYLDGYVENFSSISVFNIKDELVADGWMEFLHEGDYFVAYWEFLTLISNNGINNEIKQFSGIPAHIISMLPEEIRKTYPTWRYK</sequence>
<protein>
    <submittedName>
        <fullName evidence="1">Uncharacterized protein</fullName>
    </submittedName>
</protein>
<comment type="caution">
    <text evidence="1">The sequence shown here is derived from an EMBL/GenBank/DDBJ whole genome shotgun (WGS) entry which is preliminary data.</text>
</comment>
<name>A0ABV5BTP1_9LEPT</name>